<accession>A0A9Q3V1C9</accession>
<evidence type="ECO:0000313" key="1">
    <source>
        <dbReference type="EMBL" id="MCD1116342.1"/>
    </source>
</evidence>
<keyword evidence="2" id="KW-1185">Reference proteome</keyword>
<proteinExistence type="predicted"/>
<dbReference type="EMBL" id="JAJNAY010000001">
    <property type="protein sequence ID" value="MCD1116342.1"/>
    <property type="molecule type" value="Genomic_DNA"/>
</dbReference>
<evidence type="ECO:0000313" key="2">
    <source>
        <dbReference type="Proteomes" id="UP001108025"/>
    </source>
</evidence>
<reference evidence="1" key="1">
    <citation type="submission" date="2021-11" db="EMBL/GenBank/DDBJ databases">
        <title>Description of novel Chryseobacterium species.</title>
        <authorList>
            <person name="Saticioglu I.B."/>
            <person name="Ay H."/>
            <person name="Altun S."/>
            <person name="Duman M."/>
        </authorList>
    </citation>
    <scope>NUCLEOTIDE SEQUENCE</scope>
    <source>
        <strain evidence="1">C-17</strain>
    </source>
</reference>
<organism evidence="1 2">
    <name type="scientific">Chryseobacterium turcicum</name>
    <dbReference type="NCBI Taxonomy" id="2898076"/>
    <lineage>
        <taxon>Bacteria</taxon>
        <taxon>Pseudomonadati</taxon>
        <taxon>Bacteroidota</taxon>
        <taxon>Flavobacteriia</taxon>
        <taxon>Flavobacteriales</taxon>
        <taxon>Weeksellaceae</taxon>
        <taxon>Chryseobacterium group</taxon>
        <taxon>Chryseobacterium</taxon>
    </lineage>
</organism>
<gene>
    <name evidence="1" type="ORF">LO744_05660</name>
</gene>
<sequence length="56" mass="6881">METLNYNPEILLNENLYTISWSDIENEEPDYENYLNEIENFFRENSENDLLEEDIF</sequence>
<protein>
    <submittedName>
        <fullName evidence="1">Uncharacterized protein</fullName>
    </submittedName>
</protein>
<dbReference type="RefSeq" id="WP_230667705.1">
    <property type="nucleotide sequence ID" value="NZ_JAJNAY010000001.1"/>
</dbReference>
<comment type="caution">
    <text evidence="1">The sequence shown here is derived from an EMBL/GenBank/DDBJ whole genome shotgun (WGS) entry which is preliminary data.</text>
</comment>
<dbReference type="Proteomes" id="UP001108025">
    <property type="component" value="Unassembled WGS sequence"/>
</dbReference>
<dbReference type="AlphaFoldDB" id="A0A9Q3V1C9"/>
<name>A0A9Q3V1C9_9FLAO</name>